<dbReference type="GO" id="GO:0004049">
    <property type="term" value="F:anthranilate synthase activity"/>
    <property type="evidence" value="ECO:0007669"/>
    <property type="project" value="UniProtKB-EC"/>
</dbReference>
<feature type="domain" description="Chorismate-utilising enzyme C-terminal" evidence="10">
    <location>
        <begin position="333"/>
        <end position="425"/>
    </location>
</feature>
<comment type="subunit">
    <text evidence="2">Heterotetramer consisting of two non-identical subunits: a beta subunit (TrpG) and a large alpha subunit (TrpE).</text>
</comment>
<reference evidence="12 13" key="1">
    <citation type="submission" date="2021-03" db="EMBL/GenBank/DDBJ databases">
        <title>Genomic Encyclopedia of Type Strains, Phase IV (KMG-IV): sequencing the most valuable type-strain genomes for metagenomic binning, comparative biology and taxonomic classification.</title>
        <authorList>
            <person name="Goeker M."/>
        </authorList>
    </citation>
    <scope>NUCLEOTIDE SEQUENCE [LARGE SCALE GENOMIC DNA]</scope>
    <source>
        <strain evidence="12 13">DSM 26806</strain>
    </source>
</reference>
<comment type="function">
    <text evidence="7">Part of a heterotetrameric complex that catalyzes the two-step biosynthesis of anthranilate, an intermediate in the biosynthesis of L-tryptophan. In the first step, the glutamine-binding beta subunit (TrpG) of anthranilate synthase (AS) provides the glutamine amidotransferase activity which generates ammonia as a substrate that, along with chorismate, is used in the second step, catalyzed by the large alpha subunit of AS (TrpE) to produce anthranilate. In the absence of TrpG, TrpE can synthesize anthranilate directly from chorismate and high concentrations of ammonia.</text>
</comment>
<organism evidence="12 13">
    <name type="scientific">Paenibacillus shirakamiensis</name>
    <dbReference type="NCBI Taxonomy" id="1265935"/>
    <lineage>
        <taxon>Bacteria</taxon>
        <taxon>Bacillati</taxon>
        <taxon>Bacillota</taxon>
        <taxon>Bacilli</taxon>
        <taxon>Bacillales</taxon>
        <taxon>Paenibacillaceae</taxon>
        <taxon>Paenibacillus</taxon>
    </lineage>
</organism>
<feature type="domain" description="Anthranilate synthase component I N-terminal" evidence="11">
    <location>
        <begin position="28"/>
        <end position="166"/>
    </location>
</feature>
<evidence type="ECO:0000256" key="5">
    <source>
        <dbReference type="ARBA" id="ARBA00022842"/>
    </source>
</evidence>
<feature type="coiled-coil region" evidence="9">
    <location>
        <begin position="179"/>
        <end position="206"/>
    </location>
</feature>
<dbReference type="EMBL" id="JAGGLD010000001">
    <property type="protein sequence ID" value="MBP1999546.1"/>
    <property type="molecule type" value="Genomic_DNA"/>
</dbReference>
<comment type="cofactor">
    <cofactor evidence="1">
        <name>Mg(2+)</name>
        <dbReference type="ChEBI" id="CHEBI:18420"/>
    </cofactor>
</comment>
<sequence length="462" mass="52440">MTTPNLHEVISMARDYNLIPIVRPLLADMDTPIRIFQHFAERDHAFLLESLDEGSHATRYAFIGIHPFLILTAKHGEITLDQEGKQSRLKGGPIEELKAALRQYRSPAITGFPPFTGGAVGFLGYDLLQYYDEVPPHALDDLQMKDIQFMFYDQVIVFDHVQQQILLVANLHVTPSALHAEIEASYHEVLQKLDAMERALSEQRIQRSLEYRTVPDDEDLGDISSNITRAHYINNVRHAQEHIRMGDISQVVLSQRFYRETEVSAFEVYRVLRSLRPSSYMYYLKVEGDVIIGSSPESYVEFHPNQVQTHTFHEKGSDDRSQLSDNLKERHEDEVFFEKLISCLPAEAVSGKPRIRAIKIIAELENESRGLYAGAVGYLGFSGHMEASISSSTLVFRNGKAYVQTGALVTKDTVPEVAFTESLTKAKVLLQAIQTAEQMYPVPHIMTNEGVINQDYLFHYVP</sequence>
<dbReference type="Proteomes" id="UP001519288">
    <property type="component" value="Unassembled WGS sequence"/>
</dbReference>
<dbReference type="Gene3D" id="3.60.120.10">
    <property type="entry name" value="Anthranilate synthase"/>
    <property type="match status" value="1"/>
</dbReference>
<dbReference type="InterPro" id="IPR015890">
    <property type="entry name" value="Chorismate_C"/>
</dbReference>
<dbReference type="InterPro" id="IPR006805">
    <property type="entry name" value="Anth_synth_I_N"/>
</dbReference>
<evidence type="ECO:0000313" key="12">
    <source>
        <dbReference type="EMBL" id="MBP1999546.1"/>
    </source>
</evidence>
<proteinExistence type="predicted"/>
<dbReference type="InterPro" id="IPR019999">
    <property type="entry name" value="Anth_synth_I-like"/>
</dbReference>
<keyword evidence="5" id="KW-0460">Magnesium</keyword>
<evidence type="ECO:0000256" key="1">
    <source>
        <dbReference type="ARBA" id="ARBA00001946"/>
    </source>
</evidence>
<keyword evidence="4" id="KW-0479">Metal-binding</keyword>
<keyword evidence="6 12" id="KW-0456">Lyase</keyword>
<comment type="catalytic activity">
    <reaction evidence="8">
        <text>chorismate + L-glutamine = anthranilate + pyruvate + L-glutamate + H(+)</text>
        <dbReference type="Rhea" id="RHEA:21732"/>
        <dbReference type="ChEBI" id="CHEBI:15361"/>
        <dbReference type="ChEBI" id="CHEBI:15378"/>
        <dbReference type="ChEBI" id="CHEBI:16567"/>
        <dbReference type="ChEBI" id="CHEBI:29748"/>
        <dbReference type="ChEBI" id="CHEBI:29985"/>
        <dbReference type="ChEBI" id="CHEBI:58359"/>
        <dbReference type="EC" id="4.1.3.27"/>
    </reaction>
</comment>
<evidence type="ECO:0000256" key="8">
    <source>
        <dbReference type="ARBA" id="ARBA00047683"/>
    </source>
</evidence>
<accession>A0ABS4JEI2</accession>
<evidence type="ECO:0000256" key="9">
    <source>
        <dbReference type="SAM" id="Coils"/>
    </source>
</evidence>
<evidence type="ECO:0000313" key="13">
    <source>
        <dbReference type="Proteomes" id="UP001519288"/>
    </source>
</evidence>
<protein>
    <recommendedName>
        <fullName evidence="3">Anthranilate synthase component 1</fullName>
    </recommendedName>
</protein>
<evidence type="ECO:0000256" key="6">
    <source>
        <dbReference type="ARBA" id="ARBA00023239"/>
    </source>
</evidence>
<dbReference type="SUPFAM" id="SSF56322">
    <property type="entry name" value="ADC synthase"/>
    <property type="match status" value="1"/>
</dbReference>
<name>A0ABS4JEI2_9BACL</name>
<evidence type="ECO:0000259" key="11">
    <source>
        <dbReference type="Pfam" id="PF04715"/>
    </source>
</evidence>
<evidence type="ECO:0000256" key="7">
    <source>
        <dbReference type="ARBA" id="ARBA00025634"/>
    </source>
</evidence>
<dbReference type="Pfam" id="PF00425">
    <property type="entry name" value="Chorismate_bind"/>
    <property type="match status" value="1"/>
</dbReference>
<keyword evidence="13" id="KW-1185">Reference proteome</keyword>
<dbReference type="PANTHER" id="PTHR11236">
    <property type="entry name" value="AMINOBENZOATE/ANTHRANILATE SYNTHASE"/>
    <property type="match status" value="1"/>
</dbReference>
<evidence type="ECO:0000256" key="4">
    <source>
        <dbReference type="ARBA" id="ARBA00022723"/>
    </source>
</evidence>
<dbReference type="Pfam" id="PF04715">
    <property type="entry name" value="Anth_synt_I_N"/>
    <property type="match status" value="1"/>
</dbReference>
<evidence type="ECO:0000256" key="3">
    <source>
        <dbReference type="ARBA" id="ARBA00020653"/>
    </source>
</evidence>
<evidence type="ECO:0000256" key="2">
    <source>
        <dbReference type="ARBA" id="ARBA00011575"/>
    </source>
</evidence>
<dbReference type="InterPro" id="IPR005801">
    <property type="entry name" value="ADC_synthase"/>
</dbReference>
<dbReference type="PANTHER" id="PTHR11236:SF48">
    <property type="entry name" value="ISOCHORISMATE SYNTHASE MENF"/>
    <property type="match status" value="1"/>
</dbReference>
<evidence type="ECO:0000259" key="10">
    <source>
        <dbReference type="Pfam" id="PF00425"/>
    </source>
</evidence>
<comment type="caution">
    <text evidence="12">The sequence shown here is derived from an EMBL/GenBank/DDBJ whole genome shotgun (WGS) entry which is preliminary data.</text>
</comment>
<keyword evidence="9" id="KW-0175">Coiled coil</keyword>
<dbReference type="RefSeq" id="WP_209858939.1">
    <property type="nucleotide sequence ID" value="NZ_JAGGLD010000001.1"/>
</dbReference>
<gene>
    <name evidence="12" type="ORF">J2Z69_000565</name>
</gene>